<evidence type="ECO:0000256" key="8">
    <source>
        <dbReference type="ARBA" id="ARBA00023163"/>
    </source>
</evidence>
<evidence type="ECO:0000256" key="7">
    <source>
        <dbReference type="ARBA" id="ARBA00023125"/>
    </source>
</evidence>
<evidence type="ECO:0000256" key="5">
    <source>
        <dbReference type="ARBA" id="ARBA00022833"/>
    </source>
</evidence>
<sequence length="1072" mass="123655">MEESFSLTWEDSGTVVQNEEVICGIEETEILPGQTEEFRGTEDDIPQNCQEMPGGNIMYLTEDNVLVMQESNENSFPQHFMECQVTEEVVAEQWEENCPEEIVVGSEEAIGLSGEQASTEDVEIPLPTDQDEYTAARPYPCDFCSRRFRKKANLMNHMVAHQTDRPHGCNLCGVRYIRKCDLMNHLKIHAYIPEPDNLDEEEMQPLDDSDNDKSRKGRKTFNRKRKKQKIKEEFDNFDTDDVAASSSKNYYSNDELMIVKNYEYIASENSQSTEMRYPITDHRKPFVCQHCGVGFAREKALASHARIHGGDSPFECQKCNEMFWDVASMREHWRTKHGGLEDYDEDEDDDYSEDDHKYGTFYCTTCGLSFHRQDNLKRHQRVHVKDELTNQPDMGHICNVCGESFPEALDLLAHAEIHARNSDHRCMICGEDFEDDQGCAVHVQEKHGNELPPNTCMLCGRQCRDRRALLKHSWEHSKEKVFSCSKCAKTFHNKARLKRHMLSHRNKVVPCDVCGEEFPDGRTLMNHRHSHSSVSGRQFPCRECGKTFGSRSSQQIHIRIHTGERPYGCRFCWKAFADGGTLRKHERIHTGEKPYACAVCPRAFNQRVVLREHIRSHHSGPDPKYTHSMTPYCCSVCSDMFATSQDLIVHLIHHCDMNTAMKRQPQVGPRKYKRRRKLKPHELDLLSNRLEDEIEPEEPQQHNPMSEYDIDMEKKKRVMKKVKKPSPKQDPIQFEENYLEQEAFSSSASILESPPIPPTNSKIQTFVKSKKKLKNDNVSLPSRPKMIHTQKTRVPVEPGEDGRVRHRTKTTITRTQPTELKSATGERIRPRTKNVSYHVFNSDKLPLATFPEDVTAVNNLLKEDQMREEENNSNGLLYLDQVETPEVAAEQTVEFDEPVPTNLIRIHRKPTRQSARKANSLKPGKHIIGPGSKVRLVKGGMLVKKKIKEEKVEPEVGEIIIKQEENEHEEQIVHEDPGQYVIHERHIATEEIIEQVFPNNQSSFKCEVTDQQELINEHQKSLEMRPEIVDPSPLHELAELSMQHAQNLFKCEMCSAVFSDRAQLLVHVPIHI</sequence>
<feature type="domain" description="C2H2-type" evidence="12">
    <location>
        <begin position="482"/>
        <end position="509"/>
    </location>
</feature>
<dbReference type="Pfam" id="PF13912">
    <property type="entry name" value="zf-C2H2_6"/>
    <property type="match status" value="2"/>
</dbReference>
<proteinExistence type="predicted"/>
<feature type="domain" description="C2H2-type" evidence="12">
    <location>
        <begin position="314"/>
        <end position="342"/>
    </location>
</feature>
<dbReference type="Pfam" id="PF00096">
    <property type="entry name" value="zf-C2H2"/>
    <property type="match status" value="5"/>
</dbReference>
<evidence type="ECO:0000256" key="6">
    <source>
        <dbReference type="ARBA" id="ARBA00023015"/>
    </source>
</evidence>
<feature type="compositionally biased region" description="Acidic residues" evidence="11">
    <location>
        <begin position="198"/>
        <end position="210"/>
    </location>
</feature>
<dbReference type="Gene3D" id="3.30.160.60">
    <property type="entry name" value="Classic Zinc Finger"/>
    <property type="match status" value="8"/>
</dbReference>
<comment type="subcellular location">
    <subcellularLocation>
        <location evidence="1">Nucleus</location>
    </subcellularLocation>
</comment>
<evidence type="ECO:0000256" key="1">
    <source>
        <dbReference type="ARBA" id="ARBA00004123"/>
    </source>
</evidence>
<dbReference type="FunFam" id="3.30.160.60:FF:000260">
    <property type="entry name" value="Spalt-like transcription factor 1"/>
    <property type="match status" value="1"/>
</dbReference>
<evidence type="ECO:0000256" key="10">
    <source>
        <dbReference type="PROSITE-ProRule" id="PRU00042"/>
    </source>
</evidence>
<evidence type="ECO:0000313" key="13">
    <source>
        <dbReference type="EMBL" id="KAL3268905.1"/>
    </source>
</evidence>
<evidence type="ECO:0000256" key="3">
    <source>
        <dbReference type="ARBA" id="ARBA00022737"/>
    </source>
</evidence>
<keyword evidence="14" id="KW-1185">Reference proteome</keyword>
<dbReference type="PROSITE" id="PS00028">
    <property type="entry name" value="ZINC_FINGER_C2H2_1"/>
    <property type="match status" value="13"/>
</dbReference>
<dbReference type="AlphaFoldDB" id="A0ABD2MR88"/>
<feature type="domain" description="C2H2-type" evidence="12">
    <location>
        <begin position="361"/>
        <end position="388"/>
    </location>
</feature>
<feature type="domain" description="C2H2-type" evidence="12">
    <location>
        <begin position="632"/>
        <end position="659"/>
    </location>
</feature>
<evidence type="ECO:0000259" key="12">
    <source>
        <dbReference type="PROSITE" id="PS50157"/>
    </source>
</evidence>
<dbReference type="PROSITE" id="PS50157">
    <property type="entry name" value="ZINC_FINGER_C2H2_2"/>
    <property type="match status" value="15"/>
</dbReference>
<dbReference type="FunFam" id="3.30.160.60:FF:000065">
    <property type="entry name" value="B-cell CLL/lymphoma 6, member B"/>
    <property type="match status" value="1"/>
</dbReference>
<feature type="domain" description="C2H2-type" evidence="12">
    <location>
        <begin position="396"/>
        <end position="423"/>
    </location>
</feature>
<feature type="domain" description="C2H2-type" evidence="12">
    <location>
        <begin position="454"/>
        <end position="481"/>
    </location>
</feature>
<dbReference type="InterPro" id="IPR013087">
    <property type="entry name" value="Znf_C2H2_type"/>
</dbReference>
<name>A0ABD2MR88_9CUCU</name>
<accession>A0ABD2MR88</accession>
<comment type="caution">
    <text evidence="13">The sequence shown here is derived from an EMBL/GenBank/DDBJ whole genome shotgun (WGS) entry which is preliminary data.</text>
</comment>
<reference evidence="13 14" key="1">
    <citation type="journal article" date="2021" name="BMC Biol.">
        <title>Horizontally acquired antibacterial genes associated with adaptive radiation of ladybird beetles.</title>
        <authorList>
            <person name="Li H.S."/>
            <person name="Tang X.F."/>
            <person name="Huang Y.H."/>
            <person name="Xu Z.Y."/>
            <person name="Chen M.L."/>
            <person name="Du X.Y."/>
            <person name="Qiu B.Y."/>
            <person name="Chen P.T."/>
            <person name="Zhang W."/>
            <person name="Slipinski A."/>
            <person name="Escalona H.E."/>
            <person name="Waterhouse R.M."/>
            <person name="Zwick A."/>
            <person name="Pang H."/>
        </authorList>
    </citation>
    <scope>NUCLEOTIDE SEQUENCE [LARGE SCALE GENOMIC DNA]</scope>
    <source>
        <strain evidence="13">SYSU2018</strain>
    </source>
</reference>
<evidence type="ECO:0000256" key="2">
    <source>
        <dbReference type="ARBA" id="ARBA00022723"/>
    </source>
</evidence>
<feature type="domain" description="C2H2-type" evidence="12">
    <location>
        <begin position="139"/>
        <end position="166"/>
    </location>
</feature>
<dbReference type="Proteomes" id="UP001516400">
    <property type="component" value="Unassembled WGS sequence"/>
</dbReference>
<protein>
    <recommendedName>
        <fullName evidence="12">C2H2-type domain-containing protein</fullName>
    </recommendedName>
</protein>
<dbReference type="SMART" id="SM00355">
    <property type="entry name" value="ZnF_C2H2"/>
    <property type="match status" value="15"/>
</dbReference>
<dbReference type="SUPFAM" id="SSF57667">
    <property type="entry name" value="beta-beta-alpha zinc fingers"/>
    <property type="match status" value="7"/>
</dbReference>
<dbReference type="GO" id="GO:0005634">
    <property type="term" value="C:nucleus"/>
    <property type="evidence" value="ECO:0007669"/>
    <property type="project" value="UniProtKB-SubCell"/>
</dbReference>
<dbReference type="PANTHER" id="PTHR47772:SF13">
    <property type="entry name" value="GASTRULA ZINC FINGER PROTEIN XLCGF49.1-LIKE-RELATED"/>
    <property type="match status" value="1"/>
</dbReference>
<feature type="domain" description="C2H2-type" evidence="12">
    <location>
        <begin position="595"/>
        <end position="623"/>
    </location>
</feature>
<gene>
    <name evidence="13" type="ORF">HHI36_007992</name>
</gene>
<feature type="domain" description="C2H2-type" evidence="12">
    <location>
        <begin position="539"/>
        <end position="566"/>
    </location>
</feature>
<dbReference type="InterPro" id="IPR050636">
    <property type="entry name" value="C2H2-ZF_domain-containing"/>
</dbReference>
<evidence type="ECO:0000313" key="14">
    <source>
        <dbReference type="Proteomes" id="UP001516400"/>
    </source>
</evidence>
<evidence type="ECO:0000256" key="11">
    <source>
        <dbReference type="SAM" id="MobiDB-lite"/>
    </source>
</evidence>
<feature type="domain" description="C2H2-type" evidence="12">
    <location>
        <begin position="424"/>
        <end position="452"/>
    </location>
</feature>
<feature type="domain" description="C2H2-type" evidence="12">
    <location>
        <begin position="167"/>
        <end position="190"/>
    </location>
</feature>
<keyword evidence="7" id="KW-0238">DNA-binding</keyword>
<dbReference type="GO" id="GO:0008270">
    <property type="term" value="F:zinc ion binding"/>
    <property type="evidence" value="ECO:0007669"/>
    <property type="project" value="UniProtKB-KW"/>
</dbReference>
<feature type="region of interest" description="Disordered" evidence="11">
    <location>
        <begin position="198"/>
        <end position="227"/>
    </location>
</feature>
<dbReference type="GO" id="GO:0003677">
    <property type="term" value="F:DNA binding"/>
    <property type="evidence" value="ECO:0007669"/>
    <property type="project" value="UniProtKB-KW"/>
</dbReference>
<feature type="domain" description="C2H2-type" evidence="12">
    <location>
        <begin position="286"/>
        <end position="313"/>
    </location>
</feature>
<feature type="domain" description="C2H2-type" evidence="12">
    <location>
        <begin position="509"/>
        <end position="536"/>
    </location>
</feature>
<evidence type="ECO:0000256" key="4">
    <source>
        <dbReference type="ARBA" id="ARBA00022771"/>
    </source>
</evidence>
<dbReference type="GO" id="GO:0000122">
    <property type="term" value="P:negative regulation of transcription by RNA polymerase II"/>
    <property type="evidence" value="ECO:0007669"/>
    <property type="project" value="UniProtKB-ARBA"/>
</dbReference>
<keyword evidence="5" id="KW-0862">Zinc</keyword>
<keyword evidence="4 10" id="KW-0863">Zinc-finger</keyword>
<feature type="domain" description="C2H2-type" evidence="12">
    <location>
        <begin position="1049"/>
        <end position="1072"/>
    </location>
</feature>
<keyword evidence="6" id="KW-0805">Transcription regulation</keyword>
<dbReference type="FunFam" id="3.30.160.60:FF:000325">
    <property type="entry name" value="ZFP90 zinc finger protein"/>
    <property type="match status" value="1"/>
</dbReference>
<organism evidence="13 14">
    <name type="scientific">Cryptolaemus montrouzieri</name>
    <dbReference type="NCBI Taxonomy" id="559131"/>
    <lineage>
        <taxon>Eukaryota</taxon>
        <taxon>Metazoa</taxon>
        <taxon>Ecdysozoa</taxon>
        <taxon>Arthropoda</taxon>
        <taxon>Hexapoda</taxon>
        <taxon>Insecta</taxon>
        <taxon>Pterygota</taxon>
        <taxon>Neoptera</taxon>
        <taxon>Endopterygota</taxon>
        <taxon>Coleoptera</taxon>
        <taxon>Polyphaga</taxon>
        <taxon>Cucujiformia</taxon>
        <taxon>Coccinelloidea</taxon>
        <taxon>Coccinellidae</taxon>
        <taxon>Scymninae</taxon>
        <taxon>Scymnini</taxon>
        <taxon>Cryptolaemus</taxon>
    </lineage>
</organism>
<dbReference type="PANTHER" id="PTHR47772">
    <property type="entry name" value="ZINC FINGER PROTEIN 200"/>
    <property type="match status" value="1"/>
</dbReference>
<keyword evidence="8" id="KW-0804">Transcription</keyword>
<keyword evidence="3" id="KW-0677">Repeat</keyword>
<feature type="compositionally biased region" description="Basic residues" evidence="11">
    <location>
        <begin position="215"/>
        <end position="227"/>
    </location>
</feature>
<keyword evidence="2" id="KW-0479">Metal-binding</keyword>
<dbReference type="InterPro" id="IPR036236">
    <property type="entry name" value="Znf_C2H2_sf"/>
</dbReference>
<dbReference type="FunFam" id="3.30.160.60:FF:001465">
    <property type="entry name" value="Zinc finger protein 560"/>
    <property type="match status" value="1"/>
</dbReference>
<dbReference type="FunFam" id="3.30.160.60:FF:000100">
    <property type="entry name" value="Zinc finger 45-like"/>
    <property type="match status" value="1"/>
</dbReference>
<evidence type="ECO:0000256" key="9">
    <source>
        <dbReference type="ARBA" id="ARBA00023242"/>
    </source>
</evidence>
<keyword evidence="9" id="KW-0539">Nucleus</keyword>
<feature type="domain" description="C2H2-type" evidence="12">
    <location>
        <begin position="567"/>
        <end position="594"/>
    </location>
</feature>
<dbReference type="EMBL" id="JABFTP020000021">
    <property type="protein sequence ID" value="KAL3268905.1"/>
    <property type="molecule type" value="Genomic_DNA"/>
</dbReference>